<feature type="transmembrane region" description="Helical" evidence="2">
    <location>
        <begin position="170"/>
        <end position="189"/>
    </location>
</feature>
<dbReference type="eggNOG" id="KOG0039">
    <property type="taxonomic scope" value="Eukaryota"/>
</dbReference>
<name>B7FXR1_PHATC</name>
<protein>
    <submittedName>
        <fullName evidence="4">Ferric reductase</fullName>
    </submittedName>
</protein>
<organism evidence="4 5">
    <name type="scientific">Phaeodactylum tricornutum (strain CCAP 1055/1)</name>
    <dbReference type="NCBI Taxonomy" id="556484"/>
    <lineage>
        <taxon>Eukaryota</taxon>
        <taxon>Sar</taxon>
        <taxon>Stramenopiles</taxon>
        <taxon>Ochrophyta</taxon>
        <taxon>Bacillariophyta</taxon>
        <taxon>Bacillariophyceae</taxon>
        <taxon>Bacillariophycidae</taxon>
        <taxon>Naviculales</taxon>
        <taxon>Phaeodactylaceae</taxon>
        <taxon>Phaeodactylum</taxon>
    </lineage>
</organism>
<dbReference type="Proteomes" id="UP000000759">
    <property type="component" value="Chromosome 7"/>
</dbReference>
<dbReference type="OrthoDB" id="43484at2759"/>
<dbReference type="GeneID" id="7200688"/>
<dbReference type="PANTHER" id="PTHR11972:SF153">
    <property type="entry name" value="SUPEROXIDE-GENERATING NADPH OXIDASE HEAVY CHAIN SUBUNIT A"/>
    <property type="match status" value="1"/>
</dbReference>
<evidence type="ECO:0000313" key="5">
    <source>
        <dbReference type="Proteomes" id="UP000000759"/>
    </source>
</evidence>
<dbReference type="STRING" id="556484.B7FXR1"/>
<dbReference type="InterPro" id="IPR050369">
    <property type="entry name" value="RBOH/FRE"/>
</dbReference>
<dbReference type="AlphaFoldDB" id="B7FXR1"/>
<dbReference type="RefSeq" id="XP_002179812.1">
    <property type="nucleotide sequence ID" value="XM_002179776.1"/>
</dbReference>
<dbReference type="SUPFAM" id="SSF63380">
    <property type="entry name" value="Riboflavin synthase domain-like"/>
    <property type="match status" value="1"/>
</dbReference>
<dbReference type="InterPro" id="IPR017938">
    <property type="entry name" value="Riboflavin_synthase-like_b-brl"/>
</dbReference>
<reference evidence="4 5" key="1">
    <citation type="journal article" date="2008" name="Nature">
        <title>The Phaeodactylum genome reveals the evolutionary history of diatom genomes.</title>
        <authorList>
            <person name="Bowler C."/>
            <person name="Allen A.E."/>
            <person name="Badger J.H."/>
            <person name="Grimwood J."/>
            <person name="Jabbari K."/>
            <person name="Kuo A."/>
            <person name="Maheswari U."/>
            <person name="Martens C."/>
            <person name="Maumus F."/>
            <person name="Otillar R.P."/>
            <person name="Rayko E."/>
            <person name="Salamov A."/>
            <person name="Vandepoele K."/>
            <person name="Beszteri B."/>
            <person name="Gruber A."/>
            <person name="Heijde M."/>
            <person name="Katinka M."/>
            <person name="Mock T."/>
            <person name="Valentin K."/>
            <person name="Verret F."/>
            <person name="Berges J.A."/>
            <person name="Brownlee C."/>
            <person name="Cadoret J.P."/>
            <person name="Chiovitti A."/>
            <person name="Choi C.J."/>
            <person name="Coesel S."/>
            <person name="De Martino A."/>
            <person name="Detter J.C."/>
            <person name="Durkin C."/>
            <person name="Falciatore A."/>
            <person name="Fournet J."/>
            <person name="Haruta M."/>
            <person name="Huysman M.J."/>
            <person name="Jenkins B.D."/>
            <person name="Jiroutova K."/>
            <person name="Jorgensen R.E."/>
            <person name="Joubert Y."/>
            <person name="Kaplan A."/>
            <person name="Kroger N."/>
            <person name="Kroth P.G."/>
            <person name="La Roche J."/>
            <person name="Lindquist E."/>
            <person name="Lommer M."/>
            <person name="Martin-Jezequel V."/>
            <person name="Lopez P.J."/>
            <person name="Lucas S."/>
            <person name="Mangogna M."/>
            <person name="McGinnis K."/>
            <person name="Medlin L.K."/>
            <person name="Montsant A."/>
            <person name="Oudot-Le Secq M.P."/>
            <person name="Napoli C."/>
            <person name="Obornik M."/>
            <person name="Parker M.S."/>
            <person name="Petit J.L."/>
            <person name="Porcel B.M."/>
            <person name="Poulsen N."/>
            <person name="Robison M."/>
            <person name="Rychlewski L."/>
            <person name="Rynearson T.A."/>
            <person name="Schmutz J."/>
            <person name="Shapiro H."/>
            <person name="Siaut M."/>
            <person name="Stanley M."/>
            <person name="Sussman M.R."/>
            <person name="Taylor A.R."/>
            <person name="Vardi A."/>
            <person name="von Dassow P."/>
            <person name="Vyverman W."/>
            <person name="Willis A."/>
            <person name="Wyrwicz L.S."/>
            <person name="Rokhsar D.S."/>
            <person name="Weissenbach J."/>
            <person name="Armbrust E.V."/>
            <person name="Green B.R."/>
            <person name="Van de Peer Y."/>
            <person name="Grigoriev I.V."/>
        </authorList>
    </citation>
    <scope>NUCLEOTIDE SEQUENCE [LARGE SCALE GENOMIC DNA]</scope>
    <source>
        <strain evidence="4 5">CCAP 1055/1</strain>
    </source>
</reference>
<dbReference type="GO" id="GO:0016491">
    <property type="term" value="F:oxidoreductase activity"/>
    <property type="evidence" value="ECO:0007669"/>
    <property type="project" value="UniProtKB-KW"/>
</dbReference>
<feature type="transmembrane region" description="Helical" evidence="2">
    <location>
        <begin position="536"/>
        <end position="556"/>
    </location>
</feature>
<gene>
    <name evidence="4" type="primary">FRE4</name>
    <name evidence="4" type="ORF">PHATRDRAFT_54409</name>
</gene>
<feature type="transmembrane region" description="Helical" evidence="2">
    <location>
        <begin position="125"/>
        <end position="144"/>
    </location>
</feature>
<dbReference type="PaxDb" id="2850-Phatr54409"/>
<evidence type="ECO:0000256" key="2">
    <source>
        <dbReference type="SAM" id="Phobius"/>
    </source>
</evidence>
<feature type="transmembrane region" description="Helical" evidence="2">
    <location>
        <begin position="228"/>
        <end position="246"/>
    </location>
</feature>
<reference evidence="5" key="2">
    <citation type="submission" date="2008-08" db="EMBL/GenBank/DDBJ databases">
        <authorList>
            <consortium name="Diatom Consortium"/>
            <person name="Grigoriev I."/>
            <person name="Grimwood J."/>
            <person name="Kuo A."/>
            <person name="Otillar R.P."/>
            <person name="Salamov A."/>
            <person name="Detter J.C."/>
            <person name="Lindquist E."/>
            <person name="Shapiro H."/>
            <person name="Lucas S."/>
            <person name="Glavina del Rio T."/>
            <person name="Pitluck S."/>
            <person name="Rokhsar D."/>
            <person name="Bowler C."/>
        </authorList>
    </citation>
    <scope>GENOME REANNOTATION</scope>
    <source>
        <strain evidence="5">CCAP 1055/1</strain>
    </source>
</reference>
<keyword evidence="1" id="KW-0560">Oxidoreductase</keyword>
<dbReference type="OMA" id="ENACACA"/>
<dbReference type="EMBL" id="CM000610">
    <property type="protein sequence ID" value="EEC48798.1"/>
    <property type="molecule type" value="Genomic_DNA"/>
</dbReference>
<dbReference type="PANTHER" id="PTHR11972">
    <property type="entry name" value="NADPH OXIDASE"/>
    <property type="match status" value="1"/>
</dbReference>
<dbReference type="GO" id="GO:0005886">
    <property type="term" value="C:plasma membrane"/>
    <property type="evidence" value="ECO:0007669"/>
    <property type="project" value="TreeGrafter"/>
</dbReference>
<keyword evidence="5" id="KW-1185">Reference proteome</keyword>
<keyword evidence="2" id="KW-0812">Transmembrane</keyword>
<evidence type="ECO:0000313" key="4">
    <source>
        <dbReference type="EMBL" id="EEC48798.1"/>
    </source>
</evidence>
<dbReference type="Gene3D" id="3.40.50.80">
    <property type="entry name" value="Nucleotide-binding domain of ferredoxin-NADP reductase (FNR) module"/>
    <property type="match status" value="2"/>
</dbReference>
<keyword evidence="2" id="KW-0472">Membrane</keyword>
<evidence type="ECO:0000259" key="3">
    <source>
        <dbReference type="PROSITE" id="PS51384"/>
    </source>
</evidence>
<dbReference type="PROSITE" id="PS51384">
    <property type="entry name" value="FAD_FR"/>
    <property type="match status" value="1"/>
</dbReference>
<evidence type="ECO:0000256" key="1">
    <source>
        <dbReference type="ARBA" id="ARBA00023002"/>
    </source>
</evidence>
<feature type="transmembrane region" description="Helical" evidence="2">
    <location>
        <begin position="473"/>
        <end position="496"/>
    </location>
</feature>
<feature type="transmembrane region" description="Helical" evidence="2">
    <location>
        <begin position="568"/>
        <end position="590"/>
    </location>
</feature>
<feature type="transmembrane region" description="Helical" evidence="2">
    <location>
        <begin position="503"/>
        <end position="530"/>
    </location>
</feature>
<feature type="transmembrane region" description="Helical" evidence="2">
    <location>
        <begin position="201"/>
        <end position="222"/>
    </location>
</feature>
<dbReference type="CDD" id="cd06186">
    <property type="entry name" value="NOX_Duox_like_FAD_NADP"/>
    <property type="match status" value="1"/>
</dbReference>
<sequence length="746" mass="82978">MVTVKASSRPTTSSPADHHHVSRWAKSEAFFFNQGANLAFLGLMLALNILMLVWGTYEFTGTRFVTDSDILRVTLPIARAGGRVVTWNAALIFLSGSKYLWTWLRQSPLHLGFPIDNVMPYYHKMIAWTIIFMGCVVHTIPQVINYATKELRIEGGPIWLWGDGLATKQLLVTGIFLFWIFAGFFMTTLERVRRTTWGFRLFWVAHMISITCVLPLLIIHGTIRGKPILMYTASLPIAIYIVDSFMRRMMYKTVQAGVVRFQAFGGEGQGGGEKVVELILRSSAYKYRPGQYAEIQIPELSRYEWHPFTIASAPNSDNTVSFCIKALGRWTNGLFDLADTFQGGDVEEPKAPLSMTVNLRGPFGAPAQNYLNYRHLVVIGSGIGVTPLLSVWAYLVRATKGLVKKVPPPSTSEFTAPSSSFISEDMDLPFDEVAEDRLLACVDVNAVDVIEMDRPFKTLRGKLAYYASTLETMTVNICLFLFSLFVEVTVFSVWLFGFGKEAALIQIIASTIALIIFGSKVALSLVVYGGRYVRSLVFALEMGIVLLDGAALATAVSTRHSPSKPEAISYFVFYGAFIALHSVRIFHIFYATARPPHTEEPTRGVDAIHSVTGIWVAKKYEDMSFAAPSLVRTLPGLSKVFSLRLFATRDKEEDLVHRNPLADHGPDHILTAGRPDWDALLAEALEKAHTSHPEGDAVGVFFCGAPAIARTLQRTAHKVTAQHHYTVRRATGTACRCRVLVHKENF</sequence>
<dbReference type="KEGG" id="pti:PHATRDRAFT_54409"/>
<keyword evidence="2" id="KW-1133">Transmembrane helix</keyword>
<feature type="domain" description="FAD-binding FR-type" evidence="3">
    <location>
        <begin position="182"/>
        <end position="369"/>
    </location>
</feature>
<dbReference type="SUPFAM" id="SSF52343">
    <property type="entry name" value="Ferredoxin reductase-like, C-terminal NADP-linked domain"/>
    <property type="match status" value="1"/>
</dbReference>
<dbReference type="InterPro" id="IPR013112">
    <property type="entry name" value="FAD-bd_8"/>
</dbReference>
<accession>B7FXR1</accession>
<dbReference type="InterPro" id="IPR017927">
    <property type="entry name" value="FAD-bd_FR_type"/>
</dbReference>
<dbReference type="InParanoid" id="B7FXR1"/>
<dbReference type="Pfam" id="PF08022">
    <property type="entry name" value="FAD_binding_8"/>
    <property type="match status" value="1"/>
</dbReference>
<dbReference type="InterPro" id="IPR039261">
    <property type="entry name" value="FNR_nucleotide-bd"/>
</dbReference>
<dbReference type="HOGENOM" id="CLU_372791_0_0_1"/>
<feature type="transmembrane region" description="Helical" evidence="2">
    <location>
        <begin position="36"/>
        <end position="57"/>
    </location>
</feature>
<proteinExistence type="predicted"/>
<dbReference type="Gene3D" id="2.40.30.10">
    <property type="entry name" value="Translation factors"/>
    <property type="match status" value="1"/>
</dbReference>